<evidence type="ECO:0000313" key="2">
    <source>
        <dbReference type="EMBL" id="KYC48758.1"/>
    </source>
</evidence>
<dbReference type="EMBL" id="LNJC01000001">
    <property type="protein sequence ID" value="KYC51406.1"/>
    <property type="molecule type" value="Genomic_DNA"/>
</dbReference>
<gene>
    <name evidence="1" type="ORF">APG10_00228</name>
    <name evidence="2" type="ORF">APG11_00069</name>
    <name evidence="3" type="ORF">APG12_00068</name>
</gene>
<comment type="caution">
    <text evidence="1">The sequence shown here is derived from an EMBL/GenBank/DDBJ whole genome shotgun (WGS) entry which is preliminary data.</text>
</comment>
<organism evidence="1 5">
    <name type="scientific">Candidatus Methanofastidiosum methylothiophilum</name>
    <dbReference type="NCBI Taxonomy" id="1705564"/>
    <lineage>
        <taxon>Archaea</taxon>
        <taxon>Methanobacteriati</taxon>
        <taxon>Methanobacteriota</taxon>
        <taxon>Stenosarchaea group</taxon>
        <taxon>Candidatus Methanofastidiosia</taxon>
        <taxon>Candidatus Methanofastidiosales</taxon>
        <taxon>Candidatus Methanofastidiosaceae</taxon>
        <taxon>Candidatus Methanofastidiosum</taxon>
    </lineage>
</organism>
<accession>A0A150IMT6</accession>
<evidence type="ECO:0000313" key="4">
    <source>
        <dbReference type="Proteomes" id="UP000091929"/>
    </source>
</evidence>
<proteinExistence type="predicted"/>
<reference evidence="4 5" key="1">
    <citation type="journal article" date="2016" name="ISME J.">
        <title>Chasing the elusive Euryarchaeota class WSA2: genomes reveal a uniquely fastidious methyl-reducing methanogen.</title>
        <authorList>
            <person name="Nobu M.K."/>
            <person name="Narihiro T."/>
            <person name="Kuroda K."/>
            <person name="Mei R."/>
            <person name="Liu W.T."/>
        </authorList>
    </citation>
    <scope>NUCLEOTIDE SEQUENCE [LARGE SCALE GENOMIC DNA]</scope>
    <source>
        <strain evidence="1">B03fssc0709_Meth_Bin005</strain>
        <strain evidence="2">B15fssc0709_Meth_Bin003</strain>
        <strain evidence="3">BMIXfssc0709_Meth_Bin006</strain>
    </source>
</reference>
<sequence length="209" mass="23593">MKKQFLAIGTLFLVCTMAMCINQAQIPDKFKEAYTKIETTQKEIETIYLAYEEQVDKRVEYVEKQKISANVDNKYLLSLLESESLLIEELAQKSATYSSQINDLFNESKEIKNADVKSKATELIITLRNSQQNLSNGALSLKEATQSAGGAIYYYATGADLNDPLIKQDIQALNLNSKTQFDTAVVQLNAYYNGKLEARALYDELIKMK</sequence>
<dbReference type="AlphaFoldDB" id="A0A150IMT6"/>
<dbReference type="EMBL" id="LNGF01000001">
    <property type="protein sequence ID" value="KYC48758.1"/>
    <property type="molecule type" value="Genomic_DNA"/>
</dbReference>
<dbReference type="Proteomes" id="UP000092403">
    <property type="component" value="Unassembled WGS sequence"/>
</dbReference>
<evidence type="ECO:0000313" key="1">
    <source>
        <dbReference type="EMBL" id="KYC46125.1"/>
    </source>
</evidence>
<accession>A0A150J2G1</accession>
<dbReference type="Proteomes" id="UP000091929">
    <property type="component" value="Unassembled WGS sequence"/>
</dbReference>
<name>A0A150IMT6_9EURY</name>
<dbReference type="EMBL" id="LNGE01000004">
    <property type="protein sequence ID" value="KYC46125.1"/>
    <property type="molecule type" value="Genomic_DNA"/>
</dbReference>
<dbReference type="Proteomes" id="UP000092401">
    <property type="component" value="Unassembled WGS sequence"/>
</dbReference>
<accession>A0A150IV68</accession>
<evidence type="ECO:0000313" key="5">
    <source>
        <dbReference type="Proteomes" id="UP000092401"/>
    </source>
</evidence>
<protein>
    <submittedName>
        <fullName evidence="1">Uncharacterized protein</fullName>
    </submittedName>
</protein>
<evidence type="ECO:0000313" key="3">
    <source>
        <dbReference type="EMBL" id="KYC51406.1"/>
    </source>
</evidence>